<dbReference type="InterPro" id="IPR003834">
    <property type="entry name" value="Cyt_c_assmbl_TM_dom"/>
</dbReference>
<dbReference type="EMBL" id="FNQE01000005">
    <property type="protein sequence ID" value="SDY71204.1"/>
    <property type="molecule type" value="Genomic_DNA"/>
</dbReference>
<dbReference type="Proteomes" id="UP000198625">
    <property type="component" value="Unassembled WGS sequence"/>
</dbReference>
<organism evidence="8 9">
    <name type="scientific">Proteiniborus ethanoligenes</name>
    <dbReference type="NCBI Taxonomy" id="415015"/>
    <lineage>
        <taxon>Bacteria</taxon>
        <taxon>Bacillati</taxon>
        <taxon>Bacillota</taxon>
        <taxon>Clostridia</taxon>
        <taxon>Eubacteriales</taxon>
        <taxon>Proteiniborus</taxon>
    </lineage>
</organism>
<dbReference type="STRING" id="415015.SAMN05660462_00722"/>
<dbReference type="PANTHER" id="PTHR31272:SF4">
    <property type="entry name" value="CYTOCHROME C-TYPE BIOGENESIS PROTEIN HI_1454-RELATED"/>
    <property type="match status" value="1"/>
</dbReference>
<evidence type="ECO:0000256" key="4">
    <source>
        <dbReference type="ARBA" id="ARBA00022989"/>
    </source>
</evidence>
<keyword evidence="4 6" id="KW-1133">Transmembrane helix</keyword>
<evidence type="ECO:0000259" key="7">
    <source>
        <dbReference type="Pfam" id="PF02683"/>
    </source>
</evidence>
<evidence type="ECO:0000313" key="9">
    <source>
        <dbReference type="Proteomes" id="UP000198625"/>
    </source>
</evidence>
<dbReference type="PANTHER" id="PTHR31272">
    <property type="entry name" value="CYTOCHROME C-TYPE BIOGENESIS PROTEIN HI_1454-RELATED"/>
    <property type="match status" value="1"/>
</dbReference>
<evidence type="ECO:0000313" key="8">
    <source>
        <dbReference type="EMBL" id="SDY71204.1"/>
    </source>
</evidence>
<evidence type="ECO:0000256" key="2">
    <source>
        <dbReference type="ARBA" id="ARBA00006143"/>
    </source>
</evidence>
<dbReference type="RefSeq" id="WP_208975192.1">
    <property type="nucleotide sequence ID" value="NZ_FNQE01000005.1"/>
</dbReference>
<feature type="transmembrane region" description="Helical" evidence="6">
    <location>
        <begin position="203"/>
        <end position="224"/>
    </location>
</feature>
<sequence>MTDISISAALIAGIVSFFSPCVLPLIPAYITYITDTALEEELEDRKLLALSRTLGFVLGFTIIFMIMGVSASFIGRLFRVYKTQFLKISGILIIGLGLNMIGVLNLNFLSKGGKIKMPRITSWFSSVLVGMAFAAGWTPCAGAVLGTILILAGSTGTVTTGVLLLLAYSIGLAIPFILTALLISKFGRFLAKSEKVLPYINKIGGIIVIALGLLMFFNKIYLIANIFL</sequence>
<reference evidence="8 9" key="1">
    <citation type="submission" date="2016-10" db="EMBL/GenBank/DDBJ databases">
        <authorList>
            <person name="de Groot N.N."/>
        </authorList>
    </citation>
    <scope>NUCLEOTIDE SEQUENCE [LARGE SCALE GENOMIC DNA]</scope>
    <source>
        <strain evidence="8 9">DSM 21650</strain>
    </source>
</reference>
<evidence type="ECO:0000256" key="1">
    <source>
        <dbReference type="ARBA" id="ARBA00004141"/>
    </source>
</evidence>
<feature type="transmembrane region" description="Helical" evidence="6">
    <location>
        <begin position="6"/>
        <end position="32"/>
    </location>
</feature>
<dbReference type="Pfam" id="PF02683">
    <property type="entry name" value="DsbD_TM"/>
    <property type="match status" value="1"/>
</dbReference>
<feature type="transmembrane region" description="Helical" evidence="6">
    <location>
        <begin position="158"/>
        <end position="183"/>
    </location>
</feature>
<accession>A0A1H3M4J2</accession>
<feature type="domain" description="Cytochrome C biogenesis protein transmembrane" evidence="7">
    <location>
        <begin position="6"/>
        <end position="216"/>
    </location>
</feature>
<evidence type="ECO:0000256" key="3">
    <source>
        <dbReference type="ARBA" id="ARBA00022692"/>
    </source>
</evidence>
<dbReference type="GO" id="GO:0016020">
    <property type="term" value="C:membrane"/>
    <property type="evidence" value="ECO:0007669"/>
    <property type="project" value="UniProtKB-SubCell"/>
</dbReference>
<evidence type="ECO:0000256" key="5">
    <source>
        <dbReference type="ARBA" id="ARBA00023136"/>
    </source>
</evidence>
<feature type="transmembrane region" description="Helical" evidence="6">
    <location>
        <begin position="53"/>
        <end position="74"/>
    </location>
</feature>
<comment type="similarity">
    <text evidence="2">Belongs to the DsbD family.</text>
</comment>
<keyword evidence="3 6" id="KW-0812">Transmembrane</keyword>
<comment type="subcellular location">
    <subcellularLocation>
        <location evidence="1">Membrane</location>
        <topology evidence="1">Multi-pass membrane protein</topology>
    </subcellularLocation>
</comment>
<protein>
    <submittedName>
        <fullName evidence="8">Cytochrome c-type biogenesis protein</fullName>
    </submittedName>
</protein>
<gene>
    <name evidence="8" type="ORF">SAMN05660462_00722</name>
</gene>
<name>A0A1H3M4J2_9FIRM</name>
<dbReference type="InterPro" id="IPR051790">
    <property type="entry name" value="Cytochrome_c-biogenesis_DsbD"/>
</dbReference>
<dbReference type="GO" id="GO:0017004">
    <property type="term" value="P:cytochrome complex assembly"/>
    <property type="evidence" value="ECO:0007669"/>
    <property type="project" value="InterPro"/>
</dbReference>
<evidence type="ECO:0000256" key="6">
    <source>
        <dbReference type="SAM" id="Phobius"/>
    </source>
</evidence>
<feature type="transmembrane region" description="Helical" evidence="6">
    <location>
        <begin position="86"/>
        <end position="106"/>
    </location>
</feature>
<proteinExistence type="inferred from homology"/>
<feature type="transmembrane region" description="Helical" evidence="6">
    <location>
        <begin position="127"/>
        <end position="152"/>
    </location>
</feature>
<dbReference type="AlphaFoldDB" id="A0A1H3M4J2"/>
<keyword evidence="9" id="KW-1185">Reference proteome</keyword>
<keyword evidence="5 6" id="KW-0472">Membrane</keyword>